<accession>A0A813K9Q5</accession>
<dbReference type="GO" id="GO:0051276">
    <property type="term" value="P:chromosome organization"/>
    <property type="evidence" value="ECO:0007669"/>
    <property type="project" value="InterPro"/>
</dbReference>
<dbReference type="InterPro" id="IPR043928">
    <property type="entry name" value="DNVP"/>
</dbReference>
<evidence type="ECO:0000313" key="2">
    <source>
        <dbReference type="EMBL" id="CAE8696080.1"/>
    </source>
</evidence>
<name>A0A813K9Q5_POLGL</name>
<feature type="region of interest" description="Disordered" evidence="1">
    <location>
        <begin position="56"/>
        <end position="79"/>
    </location>
</feature>
<proteinExistence type="predicted"/>
<dbReference type="Proteomes" id="UP000626109">
    <property type="component" value="Unassembled WGS sequence"/>
</dbReference>
<evidence type="ECO:0000313" key="3">
    <source>
        <dbReference type="Proteomes" id="UP000626109"/>
    </source>
</evidence>
<gene>
    <name evidence="2" type="ORF">PGLA2088_LOCUS29673</name>
</gene>
<protein>
    <submittedName>
        <fullName evidence="2">Uncharacterized protein</fullName>
    </submittedName>
</protein>
<dbReference type="GO" id="GO:0003677">
    <property type="term" value="F:DNA binding"/>
    <property type="evidence" value="ECO:0007669"/>
    <property type="project" value="InterPro"/>
</dbReference>
<dbReference type="AlphaFoldDB" id="A0A813K9Q5"/>
<dbReference type="EMBL" id="CAJNNW010028434">
    <property type="protein sequence ID" value="CAE8696080.1"/>
    <property type="molecule type" value="Genomic_DNA"/>
</dbReference>
<sequence length="156" mass="16365">MALAIKASKTGSKAMKAMKVTKVMKKKAMKAKRVAKVAKGRMAKAMVLAGKREKTTGGLKQDNLTKNKNGKVVSKKASAHGKRAFRHIEGWVEAVMAAREALHTKGFVAINGKSLQGQALYVKARQVRSAGVAPVASILAAASPCRAIASPGRASA</sequence>
<dbReference type="Pfam" id="PF19060">
    <property type="entry name" value="DVNP"/>
    <property type="match status" value="1"/>
</dbReference>
<organism evidence="2 3">
    <name type="scientific">Polarella glacialis</name>
    <name type="common">Dinoflagellate</name>
    <dbReference type="NCBI Taxonomy" id="89957"/>
    <lineage>
        <taxon>Eukaryota</taxon>
        <taxon>Sar</taxon>
        <taxon>Alveolata</taxon>
        <taxon>Dinophyceae</taxon>
        <taxon>Suessiales</taxon>
        <taxon>Suessiaceae</taxon>
        <taxon>Polarella</taxon>
    </lineage>
</organism>
<comment type="caution">
    <text evidence="2">The sequence shown here is derived from an EMBL/GenBank/DDBJ whole genome shotgun (WGS) entry which is preliminary data.</text>
</comment>
<reference evidence="2" key="1">
    <citation type="submission" date="2021-02" db="EMBL/GenBank/DDBJ databases">
        <authorList>
            <person name="Dougan E. K."/>
            <person name="Rhodes N."/>
            <person name="Thang M."/>
            <person name="Chan C."/>
        </authorList>
    </citation>
    <scope>NUCLEOTIDE SEQUENCE</scope>
</reference>
<evidence type="ECO:0000256" key="1">
    <source>
        <dbReference type="SAM" id="MobiDB-lite"/>
    </source>
</evidence>